<keyword evidence="2" id="KW-1185">Reference proteome</keyword>
<dbReference type="EMBL" id="JAOVQO010000037">
    <property type="protein sequence ID" value="MCU9850557.1"/>
    <property type="molecule type" value="Genomic_DNA"/>
</dbReference>
<reference evidence="1 2" key="1">
    <citation type="submission" date="2022-10" db="EMBL/GenBank/DDBJ databases">
        <title>Defluviimonas sp. nov., isolated from ocean surface sediments.</title>
        <authorList>
            <person name="He W."/>
            <person name="Wang L."/>
            <person name="Zhang D.-F."/>
        </authorList>
    </citation>
    <scope>NUCLEOTIDE SEQUENCE [LARGE SCALE GENOMIC DNA]</scope>
    <source>
        <strain evidence="1 2">WL0024</strain>
    </source>
</reference>
<dbReference type="Proteomes" id="UP001209535">
    <property type="component" value="Unassembled WGS sequence"/>
</dbReference>
<evidence type="ECO:0008006" key="3">
    <source>
        <dbReference type="Google" id="ProtNLM"/>
    </source>
</evidence>
<accession>A0ABT2X9E5</accession>
<evidence type="ECO:0000313" key="2">
    <source>
        <dbReference type="Proteomes" id="UP001209535"/>
    </source>
</evidence>
<gene>
    <name evidence="1" type="ORF">OEZ60_21515</name>
</gene>
<protein>
    <recommendedName>
        <fullName evidence="3">DNA primase</fullName>
    </recommendedName>
</protein>
<dbReference type="RefSeq" id="WP_263340822.1">
    <property type="nucleotide sequence ID" value="NZ_JAOVQO010000037.1"/>
</dbReference>
<organism evidence="1 2">
    <name type="scientific">Albidovulum salinarum</name>
    <dbReference type="NCBI Taxonomy" id="2984153"/>
    <lineage>
        <taxon>Bacteria</taxon>
        <taxon>Pseudomonadati</taxon>
        <taxon>Pseudomonadota</taxon>
        <taxon>Alphaproteobacteria</taxon>
        <taxon>Rhodobacterales</taxon>
        <taxon>Paracoccaceae</taxon>
        <taxon>Albidovulum</taxon>
    </lineage>
</organism>
<dbReference type="Gene3D" id="3.90.580.10">
    <property type="entry name" value="Zinc finger, CHC2-type domain"/>
    <property type="match status" value="1"/>
</dbReference>
<proteinExistence type="predicted"/>
<dbReference type="SUPFAM" id="SSF57783">
    <property type="entry name" value="Zinc beta-ribbon"/>
    <property type="match status" value="1"/>
</dbReference>
<comment type="caution">
    <text evidence="1">The sequence shown here is derived from an EMBL/GenBank/DDBJ whole genome shotgun (WGS) entry which is preliminary data.</text>
</comment>
<name>A0ABT2X9E5_9RHOB</name>
<evidence type="ECO:0000313" key="1">
    <source>
        <dbReference type="EMBL" id="MCU9850557.1"/>
    </source>
</evidence>
<sequence>MTTDHRQPRHVFIAAINAACLRNWPALVRTWLPQGRQVGQEWVSLNPTRADRRPGSFKVNLQVGRWADFATGDKGGDPVSLYAYLNGVPQMQAARELVGSWGMSA</sequence>
<dbReference type="InterPro" id="IPR036977">
    <property type="entry name" value="DNA_primase_Znf_CHC2"/>
</dbReference>